<dbReference type="PROSITE" id="PS51352">
    <property type="entry name" value="THIOREDOXIN_2"/>
    <property type="match status" value="1"/>
</dbReference>
<dbReference type="AlphaFoldDB" id="A0A0F6YIB5"/>
<feature type="region of interest" description="Disordered" evidence="10">
    <location>
        <begin position="1"/>
        <end position="40"/>
    </location>
</feature>
<evidence type="ECO:0000256" key="10">
    <source>
        <dbReference type="SAM" id="MobiDB-lite"/>
    </source>
</evidence>
<dbReference type="SUPFAM" id="SSF52833">
    <property type="entry name" value="Thioredoxin-like"/>
    <property type="match status" value="1"/>
</dbReference>
<feature type="domain" description="Thioredoxin" evidence="11">
    <location>
        <begin position="29"/>
        <end position="185"/>
    </location>
</feature>
<dbReference type="Gene3D" id="3.30.1020.10">
    <property type="entry name" value="Antioxidant, Horf6, Chain A, domain2"/>
    <property type="match status" value="1"/>
</dbReference>
<evidence type="ECO:0000256" key="6">
    <source>
        <dbReference type="ARBA" id="ARBA00025719"/>
    </source>
</evidence>
<dbReference type="GO" id="GO:0033554">
    <property type="term" value="P:cellular response to stress"/>
    <property type="evidence" value="ECO:0007669"/>
    <property type="project" value="TreeGrafter"/>
</dbReference>
<dbReference type="Pfam" id="PF00578">
    <property type="entry name" value="AhpC-TSA"/>
    <property type="match status" value="1"/>
</dbReference>
<keyword evidence="5" id="KW-0676">Redox-active center</keyword>
<dbReference type="InterPro" id="IPR013766">
    <property type="entry name" value="Thioredoxin_domain"/>
</dbReference>
<dbReference type="STRING" id="927083.DB32_003687"/>
<dbReference type="PANTHER" id="PTHR10681:SF128">
    <property type="entry name" value="THIOREDOXIN-DEPENDENT PEROXIDE REDUCTASE, MITOCHONDRIAL"/>
    <property type="match status" value="1"/>
</dbReference>
<evidence type="ECO:0000256" key="4">
    <source>
        <dbReference type="ARBA" id="ARBA00023002"/>
    </source>
</evidence>
<dbReference type="GO" id="GO:0005829">
    <property type="term" value="C:cytosol"/>
    <property type="evidence" value="ECO:0007669"/>
    <property type="project" value="TreeGrafter"/>
</dbReference>
<dbReference type="Proteomes" id="UP000034883">
    <property type="component" value="Chromosome"/>
</dbReference>
<name>A0A0F6YIB5_9BACT</name>
<keyword evidence="3" id="KW-0049">Antioxidant</keyword>
<comment type="function">
    <text evidence="8">Thiol-specific peroxidase that catalyzes the reduction of hydrogen peroxide and organic hydroperoxides to water and alcohols, respectively. Plays a role in cell protection against oxidative stress by detoxifying peroxides.</text>
</comment>
<dbReference type="InterPro" id="IPR019479">
    <property type="entry name" value="Peroxiredoxin_C"/>
</dbReference>
<gene>
    <name evidence="12" type="ORF">DB32_003687</name>
</gene>
<dbReference type="GO" id="GO:0006979">
    <property type="term" value="P:response to oxidative stress"/>
    <property type="evidence" value="ECO:0007669"/>
    <property type="project" value="TreeGrafter"/>
</dbReference>
<evidence type="ECO:0000256" key="5">
    <source>
        <dbReference type="ARBA" id="ARBA00023284"/>
    </source>
</evidence>
<dbReference type="GO" id="GO:0042744">
    <property type="term" value="P:hydrogen peroxide catabolic process"/>
    <property type="evidence" value="ECO:0007669"/>
    <property type="project" value="TreeGrafter"/>
</dbReference>
<evidence type="ECO:0000256" key="7">
    <source>
        <dbReference type="ARBA" id="ARBA00032824"/>
    </source>
</evidence>
<keyword evidence="4" id="KW-0560">Oxidoreductase</keyword>
<dbReference type="NCBIfam" id="NF009668">
    <property type="entry name" value="PRK13189.1"/>
    <property type="match status" value="1"/>
</dbReference>
<dbReference type="InterPro" id="IPR000866">
    <property type="entry name" value="AhpC/TSA"/>
</dbReference>
<dbReference type="FunFam" id="3.30.1020.10:FF:000001">
    <property type="entry name" value="1-Cys peroxiredoxin"/>
    <property type="match status" value="1"/>
</dbReference>
<dbReference type="PANTHER" id="PTHR10681">
    <property type="entry name" value="THIOREDOXIN PEROXIDASE"/>
    <property type="match status" value="1"/>
</dbReference>
<dbReference type="InterPro" id="IPR050217">
    <property type="entry name" value="Peroxiredoxin"/>
</dbReference>
<evidence type="ECO:0000313" key="12">
    <source>
        <dbReference type="EMBL" id="AKF06538.1"/>
    </source>
</evidence>
<evidence type="ECO:0000256" key="3">
    <source>
        <dbReference type="ARBA" id="ARBA00022862"/>
    </source>
</evidence>
<feature type="active site" description="Cysteine sulfenic acid (-SOH) intermediate; for peroxidase activity" evidence="9">
    <location>
        <position position="71"/>
    </location>
</feature>
<keyword evidence="2" id="KW-0575">Peroxidase</keyword>
<evidence type="ECO:0000256" key="9">
    <source>
        <dbReference type="PIRSR" id="PIRSR000239-1"/>
    </source>
</evidence>
<evidence type="ECO:0000256" key="1">
    <source>
        <dbReference type="ARBA" id="ARBA00009796"/>
    </source>
</evidence>
<proteinExistence type="inferred from homology"/>
<dbReference type="EMBL" id="CP011125">
    <property type="protein sequence ID" value="AKF06538.1"/>
    <property type="molecule type" value="Genomic_DNA"/>
</dbReference>
<evidence type="ECO:0000259" key="11">
    <source>
        <dbReference type="PROSITE" id="PS51352"/>
    </source>
</evidence>
<dbReference type="InterPro" id="IPR036249">
    <property type="entry name" value="Thioredoxin-like_sf"/>
</dbReference>
<comment type="similarity">
    <text evidence="1">Belongs to the peroxiredoxin family. AhpC/Prx1 subfamily.</text>
</comment>
<evidence type="ECO:0000256" key="8">
    <source>
        <dbReference type="ARBA" id="ARBA00037420"/>
    </source>
</evidence>
<feature type="compositionally biased region" description="Basic and acidic residues" evidence="10">
    <location>
        <begin position="1"/>
        <end position="16"/>
    </location>
</feature>
<comment type="similarity">
    <text evidence="6">Belongs to the peroxiredoxin family. Prx6 subfamily.</text>
</comment>
<evidence type="ECO:0000313" key="13">
    <source>
        <dbReference type="Proteomes" id="UP000034883"/>
    </source>
</evidence>
<dbReference type="InterPro" id="IPR024706">
    <property type="entry name" value="Peroxiredoxin_AhpC-typ"/>
</dbReference>
<reference evidence="12 13" key="1">
    <citation type="submission" date="2015-03" db="EMBL/GenBank/DDBJ databases">
        <title>Genome assembly of Sandaracinus amylolyticus DSM 53668.</title>
        <authorList>
            <person name="Sharma G."/>
            <person name="Subramanian S."/>
        </authorList>
    </citation>
    <scope>NUCLEOTIDE SEQUENCE [LARGE SCALE GENOMIC DNA]</scope>
    <source>
        <strain evidence="12 13">DSM 53668</strain>
    </source>
</reference>
<dbReference type="InterPro" id="IPR045020">
    <property type="entry name" value="PRX_1cys"/>
</dbReference>
<organism evidence="12 13">
    <name type="scientific">Sandaracinus amylolyticus</name>
    <dbReference type="NCBI Taxonomy" id="927083"/>
    <lineage>
        <taxon>Bacteria</taxon>
        <taxon>Pseudomonadati</taxon>
        <taxon>Myxococcota</taxon>
        <taxon>Polyangia</taxon>
        <taxon>Polyangiales</taxon>
        <taxon>Sandaracinaceae</taxon>
        <taxon>Sandaracinus</taxon>
    </lineage>
</organism>
<evidence type="ECO:0000256" key="2">
    <source>
        <dbReference type="ARBA" id="ARBA00022559"/>
    </source>
</evidence>
<dbReference type="FunFam" id="3.40.30.10:FF:000011">
    <property type="entry name" value="Peroxiredoxin PRX1"/>
    <property type="match status" value="1"/>
</dbReference>
<dbReference type="Pfam" id="PF10417">
    <property type="entry name" value="1-cysPrx_C"/>
    <property type="match status" value="1"/>
</dbReference>
<accession>A0A0F6YIB5</accession>
<keyword evidence="13" id="KW-1185">Reference proteome</keyword>
<sequence>MRIQDPRDISTSDKSRISRRAGGTTTMGLHIGSTAPDFEQDSTEGRIRFHEWAGDKWVVLFSHPADYTPVCTTELGLVARLKDKFAQRNAKVIALSVDPVDSHLGWVKDIEDTQGVKMNYPILADGDQKVSKLYDMVHPECDPKITVRSVYFIDPKKKIRATFTYPPSAGRNFDEVLRVLDSLQLTDNHSVATPGNWKDGDDVVIVPSLKDPEVMKQKFPKGWKELRPYLRMTPQPNK</sequence>
<dbReference type="KEGG" id="samy:DB32_003687"/>
<dbReference type="GO" id="GO:0045454">
    <property type="term" value="P:cell redox homeostasis"/>
    <property type="evidence" value="ECO:0007669"/>
    <property type="project" value="TreeGrafter"/>
</dbReference>
<dbReference type="GO" id="GO:0008379">
    <property type="term" value="F:thioredoxin peroxidase activity"/>
    <property type="evidence" value="ECO:0007669"/>
    <property type="project" value="TreeGrafter"/>
</dbReference>
<dbReference type="Gene3D" id="3.40.30.10">
    <property type="entry name" value="Glutaredoxin"/>
    <property type="match status" value="1"/>
</dbReference>
<dbReference type="PIRSF" id="PIRSF000239">
    <property type="entry name" value="AHPC"/>
    <property type="match status" value="1"/>
</dbReference>
<protein>
    <recommendedName>
        <fullName evidence="7">Thioredoxin peroxidase</fullName>
    </recommendedName>
</protein>
<dbReference type="CDD" id="cd03016">
    <property type="entry name" value="PRX_1cys"/>
    <property type="match status" value="1"/>
</dbReference>